<evidence type="ECO:0000313" key="3">
    <source>
        <dbReference type="Proteomes" id="UP000327085"/>
    </source>
</evidence>
<feature type="compositionally biased region" description="Acidic residues" evidence="1">
    <location>
        <begin position="150"/>
        <end position="181"/>
    </location>
</feature>
<dbReference type="AlphaFoldDB" id="A0A5E4EUA9"/>
<reference evidence="3" key="1">
    <citation type="journal article" date="2020" name="Plant J.">
        <title>Transposons played a major role in the diversification between the closely related almond and peach genomes: results from the almond genome sequence.</title>
        <authorList>
            <person name="Alioto T."/>
            <person name="Alexiou K.G."/>
            <person name="Bardil A."/>
            <person name="Barteri F."/>
            <person name="Castanera R."/>
            <person name="Cruz F."/>
            <person name="Dhingra A."/>
            <person name="Duval H."/>
            <person name="Fernandez I Marti A."/>
            <person name="Frias L."/>
            <person name="Galan B."/>
            <person name="Garcia J.L."/>
            <person name="Howad W."/>
            <person name="Gomez-Garrido J."/>
            <person name="Gut M."/>
            <person name="Julca I."/>
            <person name="Morata J."/>
            <person name="Puigdomenech P."/>
            <person name="Ribeca P."/>
            <person name="Rubio Cabetas M.J."/>
            <person name="Vlasova A."/>
            <person name="Wirthensohn M."/>
            <person name="Garcia-Mas J."/>
            <person name="Gabaldon T."/>
            <person name="Casacuberta J.M."/>
            <person name="Arus P."/>
        </authorList>
    </citation>
    <scope>NUCLEOTIDE SEQUENCE [LARGE SCALE GENOMIC DNA]</scope>
    <source>
        <strain evidence="3">cv. Texas</strain>
    </source>
</reference>
<proteinExistence type="predicted"/>
<gene>
    <name evidence="2" type="ORF">ALMOND_2B022317</name>
</gene>
<evidence type="ECO:0000313" key="2">
    <source>
        <dbReference type="EMBL" id="VVA19337.1"/>
    </source>
</evidence>
<dbReference type="Proteomes" id="UP000327085">
    <property type="component" value="Chromosome 5"/>
</dbReference>
<dbReference type="EMBL" id="CABIKO010000035">
    <property type="protein sequence ID" value="VVA19337.1"/>
    <property type="molecule type" value="Genomic_DNA"/>
</dbReference>
<organism evidence="2 3">
    <name type="scientific">Prunus dulcis</name>
    <name type="common">Almond</name>
    <name type="synonym">Amygdalus dulcis</name>
    <dbReference type="NCBI Taxonomy" id="3755"/>
    <lineage>
        <taxon>Eukaryota</taxon>
        <taxon>Viridiplantae</taxon>
        <taxon>Streptophyta</taxon>
        <taxon>Embryophyta</taxon>
        <taxon>Tracheophyta</taxon>
        <taxon>Spermatophyta</taxon>
        <taxon>Magnoliopsida</taxon>
        <taxon>eudicotyledons</taxon>
        <taxon>Gunneridae</taxon>
        <taxon>Pentapetalae</taxon>
        <taxon>rosids</taxon>
        <taxon>fabids</taxon>
        <taxon>Rosales</taxon>
        <taxon>Rosaceae</taxon>
        <taxon>Amygdaloideae</taxon>
        <taxon>Amygdaleae</taxon>
        <taxon>Prunus</taxon>
    </lineage>
</organism>
<name>A0A5E4EUA9_PRUDU</name>
<protein>
    <submittedName>
        <fullName evidence="2">Uncharacterized protein</fullName>
    </submittedName>
</protein>
<feature type="region of interest" description="Disordered" evidence="1">
    <location>
        <begin position="142"/>
        <end position="196"/>
    </location>
</feature>
<accession>A0A5E4EUA9</accession>
<dbReference type="Gramene" id="VVA19337">
    <property type="protein sequence ID" value="VVA19337"/>
    <property type="gene ID" value="Prudul26B022317"/>
</dbReference>
<dbReference type="InParanoid" id="A0A5E4EUA9"/>
<evidence type="ECO:0000256" key="1">
    <source>
        <dbReference type="SAM" id="MobiDB-lite"/>
    </source>
</evidence>
<feature type="compositionally biased region" description="Gly residues" evidence="1">
    <location>
        <begin position="182"/>
        <end position="194"/>
    </location>
</feature>
<sequence>MAHNPAPRSQIVQVYSIARVESALTQAQETEQLHISFVIPDSVRINRYVKIYRRIMEEEGRHDRVFVQVRYNRIAEPKWDFTRLPSDVPFVCCKKVYDIEQLQRVIDYNGPYRRPHIRIDYEDTWPARRRILRNMARANELQGVGSCLESSDEESEEEDDEDDEEENDENDDDDDDDDDNGGGEVNNGGGGFGGRFPPDFLGDLIPIYFGRAAPAAFM</sequence>